<dbReference type="AlphaFoldDB" id="K2K5L1"/>
<evidence type="ECO:0000313" key="4">
    <source>
        <dbReference type="EMBL" id="EKE82883.1"/>
    </source>
</evidence>
<protein>
    <recommendedName>
        <fullName evidence="3">LCCL domain-containing protein</fullName>
    </recommendedName>
</protein>
<dbReference type="PATRIC" id="fig|740709.3.peg.1737"/>
<dbReference type="OrthoDB" id="259096at2"/>
<keyword evidence="5" id="KW-1185">Reference proteome</keyword>
<dbReference type="RefSeq" id="WP_008488967.1">
    <property type="nucleotide sequence ID" value="NZ_AMRG01000010.1"/>
</dbReference>
<sequence length="431" mass="47092">MKQAIGLLFCACLTLVGCSGANEGASADDIEKALMLDLKAGLSVDDVEIQVTENVGDKIDPKWRTRSTVSIRFDEDFFERVGSVADTAVVRKVASAGDTLSGSLITRSTPRGEDNWSVTIERLDMAAIPGNAASQFGVNGFVVEGSSEHETLLAQAEQQRQQAEAERLQAQQQAQAKRQAAIQQLRQQLNGTWSATGPMLNNGAIWSNNSAQKMALEVVLPAGDEAIGEGSLVMYDYDSPWIQTVAPMSFKIADDGSAMNINLTRDTRFDALNFTLYRGTDITLNDDGLLRFPSSRRGQFFTNTLQKGVNEARQQAVQRYGELLTTHKPLVASGRLERLPLQDNTYALFILQANMRGTVVGTDLYNGNSDVATTVVHQGLLNDGEVGVVKITRRETSQRCVNSGGTTRHGVTSRTDRVCYRGYQLELVEKM</sequence>
<dbReference type="eggNOG" id="ENOG5033UWZ">
    <property type="taxonomic scope" value="Bacteria"/>
</dbReference>
<reference evidence="4 5" key="1">
    <citation type="journal article" date="2012" name="J. Bacteriol.">
        <title>Genome Sequence of Idiomarina xiamenensis Type Strain 10-D-4.</title>
        <authorList>
            <person name="Lai Q."/>
            <person name="Wang L."/>
            <person name="Wang W."/>
            <person name="Shao Z."/>
        </authorList>
    </citation>
    <scope>NUCLEOTIDE SEQUENCE [LARGE SCALE GENOMIC DNA]</scope>
    <source>
        <strain evidence="4 5">10-D-4</strain>
    </source>
</reference>
<name>K2K5L1_9GAMM</name>
<dbReference type="Proteomes" id="UP000014115">
    <property type="component" value="Unassembled WGS sequence"/>
</dbReference>
<feature type="coiled-coil region" evidence="1">
    <location>
        <begin position="146"/>
        <end position="188"/>
    </location>
</feature>
<dbReference type="InterPro" id="IPR036609">
    <property type="entry name" value="LCCL_sf"/>
</dbReference>
<dbReference type="SUPFAM" id="SSF69848">
    <property type="entry name" value="LCCL domain"/>
    <property type="match status" value="1"/>
</dbReference>
<comment type="caution">
    <text evidence="4">The sequence shown here is derived from an EMBL/GenBank/DDBJ whole genome shotgun (WGS) entry which is preliminary data.</text>
</comment>
<evidence type="ECO:0000256" key="1">
    <source>
        <dbReference type="SAM" id="Coils"/>
    </source>
</evidence>
<keyword evidence="1" id="KW-0175">Coiled coil</keyword>
<keyword evidence="2" id="KW-0732">Signal</keyword>
<evidence type="ECO:0000259" key="3">
    <source>
        <dbReference type="Pfam" id="PF03815"/>
    </source>
</evidence>
<organism evidence="4 5">
    <name type="scientific">Idiomarina xiamenensis 10-D-4</name>
    <dbReference type="NCBI Taxonomy" id="740709"/>
    <lineage>
        <taxon>Bacteria</taxon>
        <taxon>Pseudomonadati</taxon>
        <taxon>Pseudomonadota</taxon>
        <taxon>Gammaproteobacteria</taxon>
        <taxon>Alteromonadales</taxon>
        <taxon>Idiomarinaceae</taxon>
        <taxon>Idiomarina</taxon>
    </lineage>
</organism>
<dbReference type="EMBL" id="AMRG01000010">
    <property type="protein sequence ID" value="EKE82883.1"/>
    <property type="molecule type" value="Genomic_DNA"/>
</dbReference>
<gene>
    <name evidence="4" type="ORF">A10D4_08589</name>
</gene>
<feature type="chain" id="PRO_5003862587" description="LCCL domain-containing protein" evidence="2">
    <location>
        <begin position="22"/>
        <end position="431"/>
    </location>
</feature>
<dbReference type="PROSITE" id="PS51257">
    <property type="entry name" value="PROKAR_LIPOPROTEIN"/>
    <property type="match status" value="1"/>
</dbReference>
<dbReference type="Pfam" id="PF03815">
    <property type="entry name" value="LCCL"/>
    <property type="match status" value="1"/>
</dbReference>
<proteinExistence type="predicted"/>
<dbReference type="Gene3D" id="2.170.130.20">
    <property type="entry name" value="LCCL-like domain"/>
    <property type="match status" value="1"/>
</dbReference>
<feature type="domain" description="LCCL" evidence="3">
    <location>
        <begin position="356"/>
        <end position="414"/>
    </location>
</feature>
<feature type="signal peptide" evidence="2">
    <location>
        <begin position="1"/>
        <end position="21"/>
    </location>
</feature>
<dbReference type="InterPro" id="IPR004043">
    <property type="entry name" value="LCCL"/>
</dbReference>
<evidence type="ECO:0000313" key="5">
    <source>
        <dbReference type="Proteomes" id="UP000014115"/>
    </source>
</evidence>
<evidence type="ECO:0000256" key="2">
    <source>
        <dbReference type="SAM" id="SignalP"/>
    </source>
</evidence>
<accession>K2K5L1</accession>